<dbReference type="GO" id="GO:0005525">
    <property type="term" value="F:GTP binding"/>
    <property type="evidence" value="ECO:0007669"/>
    <property type="project" value="UniProtKB-KW"/>
</dbReference>
<name>A0A9Q1R6V9_9SOLA</name>
<dbReference type="AlphaFoldDB" id="A0A9Q1R6V9"/>
<dbReference type="EMBL" id="JAJAGQ010000015">
    <property type="protein sequence ID" value="KAJ8541146.1"/>
    <property type="molecule type" value="Genomic_DNA"/>
</dbReference>
<dbReference type="Pfam" id="PF11250">
    <property type="entry name" value="FAF"/>
    <property type="match status" value="1"/>
</dbReference>
<proteinExistence type="predicted"/>
<evidence type="ECO:0000313" key="9">
    <source>
        <dbReference type="Proteomes" id="UP001152561"/>
    </source>
</evidence>
<organism evidence="8 9">
    <name type="scientific">Anisodus acutangulus</name>
    <dbReference type="NCBI Taxonomy" id="402998"/>
    <lineage>
        <taxon>Eukaryota</taxon>
        <taxon>Viridiplantae</taxon>
        <taxon>Streptophyta</taxon>
        <taxon>Embryophyta</taxon>
        <taxon>Tracheophyta</taxon>
        <taxon>Spermatophyta</taxon>
        <taxon>Magnoliopsida</taxon>
        <taxon>eudicotyledons</taxon>
        <taxon>Gunneridae</taxon>
        <taxon>Pentapetalae</taxon>
        <taxon>asterids</taxon>
        <taxon>lamiids</taxon>
        <taxon>Solanales</taxon>
        <taxon>Solanaceae</taxon>
        <taxon>Solanoideae</taxon>
        <taxon>Hyoscyameae</taxon>
        <taxon>Anisodus</taxon>
    </lineage>
</organism>
<accession>A0A9Q1R6V9</accession>
<evidence type="ECO:0000259" key="7">
    <source>
        <dbReference type="Pfam" id="PF11250"/>
    </source>
</evidence>
<evidence type="ECO:0000256" key="2">
    <source>
        <dbReference type="ARBA" id="ARBA00022741"/>
    </source>
</evidence>
<dbReference type="PANTHER" id="PTHR46710:SF1">
    <property type="entry name" value="ARM REPEAT PROTEIN INTERACTING WITH ABF2"/>
    <property type="match status" value="1"/>
</dbReference>
<protein>
    <submittedName>
        <fullName evidence="8">Uncharacterized protein</fullName>
    </submittedName>
</protein>
<dbReference type="InterPro" id="IPR023179">
    <property type="entry name" value="GTP-bd_ortho_bundle_sf"/>
</dbReference>
<gene>
    <name evidence="8" type="ORF">K7X08_001962</name>
</gene>
<dbReference type="PRINTS" id="PR00326">
    <property type="entry name" value="GTP1OBG"/>
</dbReference>
<dbReference type="Proteomes" id="UP001152561">
    <property type="component" value="Unassembled WGS sequence"/>
</dbReference>
<dbReference type="CDD" id="cd00882">
    <property type="entry name" value="Ras_like_GTPase"/>
    <property type="match status" value="1"/>
</dbReference>
<dbReference type="Gene3D" id="1.10.1580.10">
    <property type="match status" value="1"/>
</dbReference>
<evidence type="ECO:0000259" key="6">
    <source>
        <dbReference type="Pfam" id="PF01926"/>
    </source>
</evidence>
<comment type="caution">
    <text evidence="8">The sequence shown here is derived from an EMBL/GenBank/DDBJ whole genome shotgun (WGS) entry which is preliminary data.</text>
</comment>
<dbReference type="InterPro" id="IPR016024">
    <property type="entry name" value="ARM-type_fold"/>
</dbReference>
<feature type="repeat" description="ARM" evidence="4">
    <location>
        <begin position="133"/>
        <end position="188"/>
    </location>
</feature>
<evidence type="ECO:0000256" key="4">
    <source>
        <dbReference type="PROSITE-ProRule" id="PRU00259"/>
    </source>
</evidence>
<feature type="domain" description="G" evidence="6">
    <location>
        <begin position="594"/>
        <end position="651"/>
    </location>
</feature>
<dbReference type="FunFam" id="1.10.1580.10:FF:000007">
    <property type="entry name" value="Mitochondrial GTPase 1"/>
    <property type="match status" value="1"/>
</dbReference>
<keyword evidence="3" id="KW-0342">GTP-binding</keyword>
<dbReference type="Gene3D" id="3.40.50.300">
    <property type="entry name" value="P-loop containing nucleotide triphosphate hydrolases"/>
    <property type="match status" value="1"/>
</dbReference>
<dbReference type="Pfam" id="PF00514">
    <property type="entry name" value="Arm"/>
    <property type="match status" value="2"/>
</dbReference>
<keyword evidence="9" id="KW-1185">Reference proteome</keyword>
<keyword evidence="1" id="KW-0677">Repeat</keyword>
<dbReference type="InterPro" id="IPR000225">
    <property type="entry name" value="Armadillo"/>
</dbReference>
<sequence length="1012" mass="112223">MLVHLIEGLVALPCHLHHDFTRFQDTIRHLQTFSCIRIFREENQAKQSKQSSSSRRSLKRKVDEDFEDDNRKVSSSPSSHDEDLIPEIRTQVENLESTFSSNEADRASAKRAIHVLSEFAKNEEIVNVVVDCGAVPALVRHLQVPSLGSEGDGGHMPYEHEVEKGSAFTLGLLAIKPEHQQLIVEAGALPHLHQNSSRIEGGIPPLVELLVFVDAKVQRAAAGALRTLAFKNDENKNQIVECNALPTLILMLRSEDTAIHYEAVGVIGNLVHSSPNIKKEVLAGALQPVIGLLSSSCSESQREAALLLGQFAATDSDCKEVIGSSRGNNLLQKCGIHIVQRGDVPPLIEMLQSPDAQLREMSAFALGRLAQLMIMDLPFTMITELPGLLLNSAGLTLAGGRCHSCRNSQPPAAISSANPPSLSSTIQVVGWKGVGGSGSENSKLFNAFEGIQEEYGWNDLETDLYHWTKTLRPVQWYPGHIAKTEKELKEQLKLMDVVIEVRDARIPMSTSHPQMDSWLGNRKRILVLNREDMISTADRNAWATYYANQGIKVVFSNGQLGMGALKLGRLAKALAGTVNIKRKAKGLLPRPVRAGIVGYPNVGKSSLVNRLLKRRMCPAAPRPGVTRELKWVRFGEDLELLDSPGIIPMRISDQTAAIKLAICDDIGERSYDAADVAAILVQMLSKLPTVGNKALCDRYKIEADGRCGKTFVQKLAVQLFNADNNQAAFRILQDFRKGKFGWISLERPPSFSKSTSKYLDGESTQEAVRVFYVNFREVQKRVRAKKEAEEINEEVGNAEIGGWGFIQDLSNPKKDYVEKDVYIHPLVKRSSNTLSTKSLEMCTESLGSETGSDISENIEEHSFFLSESENFSNLARRSKCREIGKKHNPIASFPPPLTSISRTNGVQVRPHREGGRLILKATIISARKSYFKTERADGRLRLSLFNTIETEAKTETETRDNEHENVDESDDGNRKLVSENGVGEYIRPSKCKENGNRIKGIPNWEPFWVVIS</sequence>
<dbReference type="InterPro" id="IPR027417">
    <property type="entry name" value="P-loop_NTPase"/>
</dbReference>
<dbReference type="OrthoDB" id="269151at2759"/>
<feature type="domain" description="FAF" evidence="7">
    <location>
        <begin position="892"/>
        <end position="944"/>
    </location>
</feature>
<dbReference type="SUPFAM" id="SSF52540">
    <property type="entry name" value="P-loop containing nucleoside triphosphate hydrolases"/>
    <property type="match status" value="1"/>
</dbReference>
<dbReference type="Pfam" id="PF02985">
    <property type="entry name" value="HEAT"/>
    <property type="match status" value="1"/>
</dbReference>
<dbReference type="SMART" id="SM00185">
    <property type="entry name" value="ARM"/>
    <property type="match status" value="5"/>
</dbReference>
<feature type="compositionally biased region" description="Low complexity" evidence="5">
    <location>
        <begin position="46"/>
        <end position="55"/>
    </location>
</feature>
<dbReference type="InterPro" id="IPR044282">
    <property type="entry name" value="ABAP1/ARIA"/>
</dbReference>
<feature type="repeat" description="ARM" evidence="4">
    <location>
        <begin position="243"/>
        <end position="285"/>
    </location>
</feature>
<reference evidence="9" key="1">
    <citation type="journal article" date="2023" name="Proc. Natl. Acad. Sci. U.S.A.">
        <title>Genomic and structural basis for evolution of tropane alkaloid biosynthesis.</title>
        <authorList>
            <person name="Wanga Y.-J."/>
            <person name="Taina T."/>
            <person name="Yua J.-Y."/>
            <person name="Lia J."/>
            <person name="Xua B."/>
            <person name="Chenc J."/>
            <person name="D'Auriad J.C."/>
            <person name="Huanga J.-P."/>
            <person name="Huanga S.-X."/>
        </authorList>
    </citation>
    <scope>NUCLEOTIDE SEQUENCE [LARGE SCALE GENOMIC DNA]</scope>
    <source>
        <strain evidence="9">cv. KIB-2019</strain>
    </source>
</reference>
<dbReference type="CDD" id="cd01856">
    <property type="entry name" value="YlqF"/>
    <property type="match status" value="1"/>
</dbReference>
<dbReference type="PANTHER" id="PTHR46710">
    <property type="entry name" value="ARM REPEAT PROTEIN INTERACTING WITH ABF2"/>
    <property type="match status" value="1"/>
</dbReference>
<feature type="region of interest" description="Disordered" evidence="5">
    <location>
        <begin position="46"/>
        <end position="86"/>
    </location>
</feature>
<feature type="compositionally biased region" description="Basic and acidic residues" evidence="5">
    <location>
        <begin position="953"/>
        <end position="977"/>
    </location>
</feature>
<dbReference type="SUPFAM" id="SSF48371">
    <property type="entry name" value="ARM repeat"/>
    <property type="match status" value="1"/>
</dbReference>
<dbReference type="InterPro" id="IPR046431">
    <property type="entry name" value="FAF_dom"/>
</dbReference>
<feature type="region of interest" description="Disordered" evidence="5">
    <location>
        <begin position="953"/>
        <end position="981"/>
    </location>
</feature>
<dbReference type="InterPro" id="IPR000357">
    <property type="entry name" value="HEAT"/>
</dbReference>
<dbReference type="InterPro" id="IPR006073">
    <property type="entry name" value="GTP-bd"/>
</dbReference>
<dbReference type="NCBIfam" id="TIGR03596">
    <property type="entry name" value="GTPase_YlqF"/>
    <property type="match status" value="1"/>
</dbReference>
<evidence type="ECO:0000256" key="5">
    <source>
        <dbReference type="SAM" id="MobiDB-lite"/>
    </source>
</evidence>
<keyword evidence="2" id="KW-0547">Nucleotide-binding</keyword>
<dbReference type="Pfam" id="PF01926">
    <property type="entry name" value="MMR_HSR1"/>
    <property type="match status" value="1"/>
</dbReference>
<dbReference type="Gene3D" id="1.25.10.10">
    <property type="entry name" value="Leucine-rich Repeat Variant"/>
    <property type="match status" value="3"/>
</dbReference>
<feature type="region of interest" description="Disordered" evidence="5">
    <location>
        <begin position="887"/>
        <end position="906"/>
    </location>
</feature>
<feature type="repeat" description="ARM" evidence="4">
    <location>
        <begin position="201"/>
        <end position="236"/>
    </location>
</feature>
<evidence type="ECO:0000256" key="3">
    <source>
        <dbReference type="ARBA" id="ARBA00023134"/>
    </source>
</evidence>
<evidence type="ECO:0000313" key="8">
    <source>
        <dbReference type="EMBL" id="KAJ8541146.1"/>
    </source>
</evidence>
<evidence type="ECO:0000256" key="1">
    <source>
        <dbReference type="ARBA" id="ARBA00022737"/>
    </source>
</evidence>
<dbReference type="PROSITE" id="PS50176">
    <property type="entry name" value="ARM_REPEAT"/>
    <property type="match status" value="3"/>
</dbReference>
<dbReference type="InterPro" id="IPR011989">
    <property type="entry name" value="ARM-like"/>
</dbReference>
<dbReference type="InterPro" id="IPR019991">
    <property type="entry name" value="GTP-bd_ribosome_bgen"/>
</dbReference>
<dbReference type="FunFam" id="3.40.50.300:FF:001189">
    <property type="entry name" value="DAR GTPase 3 chloroplastic"/>
    <property type="match status" value="1"/>
</dbReference>